<dbReference type="AlphaFoldDB" id="K0JQ58"/>
<feature type="region of interest" description="Disordered" evidence="1">
    <location>
        <begin position="320"/>
        <end position="356"/>
    </location>
</feature>
<evidence type="ECO:0000256" key="1">
    <source>
        <dbReference type="SAM" id="MobiDB-lite"/>
    </source>
</evidence>
<protein>
    <submittedName>
        <fullName evidence="2">DNA-directed DNA polymerase</fullName>
        <ecNumber evidence="2">2.7.7.7</ecNumber>
    </submittedName>
</protein>
<sequence>MRGRWTRWPGGCAPPCCRCWPGLRRSRWRTTPESSVGLATVAGKGVWSEVVGQPEAVAVLGAAAEAAASIVAGGSPPPGAMTHAWLFTGPPGSGRSSTARAFAAALQCQAADDRPGCGACAGCHTTLAGTHADVRVVAPEGLSIAVAEMRALVQVSARRPTSGRWQVVIIADADRLTEGASNALLKAVEEPPDRTVFLLCAPSDHPDDVSVTIRSRCRIVSLGTPRLDAIAAALVEDGVPADEANWAASVCGGNVSRARRLATEESVRARRESVLRIPLALRRPADIFTCADNLVQAAEADALTANESRDESERHALETAMGAGGTGKGTAAATRGAKGALKDLEKRQKSRATRTQRDSLDQALVDLAAFYRDVLVTSSGATAVLNHPDRAADARTAAREWTQESTLRRLEAVLACRDALELNVKPRIAVEAMLFTLHRG</sequence>
<dbReference type="EC" id="2.7.7.7" evidence="2"/>
<accession>K0JQ58</accession>
<dbReference type="Gene3D" id="3.40.50.300">
    <property type="entry name" value="P-loop containing nucleotide triphosphate hydrolases"/>
    <property type="match status" value="1"/>
</dbReference>
<keyword evidence="2" id="KW-0548">Nucleotidyltransferase</keyword>
<name>K0JQ58_SACES</name>
<keyword evidence="3" id="KW-1185">Reference proteome</keyword>
<dbReference type="PANTHER" id="PTHR11669:SF8">
    <property type="entry name" value="DNA POLYMERASE III SUBUNIT DELTA"/>
    <property type="match status" value="1"/>
</dbReference>
<evidence type="ECO:0000313" key="2">
    <source>
        <dbReference type="EMBL" id="CCH27666.1"/>
    </source>
</evidence>
<proteinExistence type="predicted"/>
<dbReference type="BioCyc" id="SESP1179773:BN6_RS01635-MONOMER"/>
<reference evidence="2 3" key="1">
    <citation type="journal article" date="2012" name="BMC Genomics">
        <title>Complete genome sequence of Saccharothrix espanaensis DSM 44229T and comparison to the other completely sequenced Pseudonocardiaceae.</title>
        <authorList>
            <person name="Strobel T."/>
            <person name="Al-Dilaimi A."/>
            <person name="Blom J."/>
            <person name="Gessner A."/>
            <person name="Kalinowski J."/>
            <person name="Luzhetska M."/>
            <person name="Puhler A."/>
            <person name="Szczepanowski R."/>
            <person name="Bechthold A."/>
            <person name="Ruckert C."/>
        </authorList>
    </citation>
    <scope>NUCLEOTIDE SEQUENCE [LARGE SCALE GENOMIC DNA]</scope>
    <source>
        <strain evidence="3">ATCC 51144 / DSM 44229 / JCM 9112 / NBRC 15066 / NRRL 15764</strain>
    </source>
</reference>
<dbReference type="eggNOG" id="COG0470">
    <property type="taxonomic scope" value="Bacteria"/>
</dbReference>
<dbReference type="PATRIC" id="fig|1179773.3.peg.341"/>
<dbReference type="GO" id="GO:0008408">
    <property type="term" value="F:3'-5' exonuclease activity"/>
    <property type="evidence" value="ECO:0007669"/>
    <property type="project" value="InterPro"/>
</dbReference>
<dbReference type="InterPro" id="IPR004622">
    <property type="entry name" value="DNA_pol_HolB"/>
</dbReference>
<dbReference type="Pfam" id="PF13177">
    <property type="entry name" value="DNA_pol3_delta2"/>
    <property type="match status" value="1"/>
</dbReference>
<gene>
    <name evidence="2" type="ordered locus">BN6_03340</name>
</gene>
<keyword evidence="2" id="KW-0808">Transferase</keyword>
<dbReference type="PANTHER" id="PTHR11669">
    <property type="entry name" value="REPLICATION FACTOR C / DNA POLYMERASE III GAMMA-TAU SUBUNIT"/>
    <property type="match status" value="1"/>
</dbReference>
<evidence type="ECO:0000313" key="3">
    <source>
        <dbReference type="Proteomes" id="UP000006281"/>
    </source>
</evidence>
<keyword evidence="2" id="KW-0239">DNA-directed DNA polymerase</keyword>
<dbReference type="GO" id="GO:0003887">
    <property type="term" value="F:DNA-directed DNA polymerase activity"/>
    <property type="evidence" value="ECO:0007669"/>
    <property type="project" value="UniProtKB-KW"/>
</dbReference>
<feature type="compositionally biased region" description="Low complexity" evidence="1">
    <location>
        <begin position="329"/>
        <end position="339"/>
    </location>
</feature>
<dbReference type="KEGG" id="sesp:BN6_03340"/>
<dbReference type="Proteomes" id="UP000006281">
    <property type="component" value="Chromosome"/>
</dbReference>
<dbReference type="InterPro" id="IPR050238">
    <property type="entry name" value="DNA_Rep/Repair_Clamp_Loader"/>
</dbReference>
<dbReference type="STRING" id="1179773.BN6_03340"/>
<dbReference type="SUPFAM" id="SSF52540">
    <property type="entry name" value="P-loop containing nucleoside triphosphate hydrolases"/>
    <property type="match status" value="1"/>
</dbReference>
<dbReference type="InterPro" id="IPR027417">
    <property type="entry name" value="P-loop_NTPase"/>
</dbReference>
<dbReference type="NCBIfam" id="NF005926">
    <property type="entry name" value="PRK07940.1"/>
    <property type="match status" value="1"/>
</dbReference>
<organism evidence="2 3">
    <name type="scientific">Saccharothrix espanaensis (strain ATCC 51144 / DSM 44229 / JCM 9112 / NBRC 15066 / NRRL 15764)</name>
    <dbReference type="NCBI Taxonomy" id="1179773"/>
    <lineage>
        <taxon>Bacteria</taxon>
        <taxon>Bacillati</taxon>
        <taxon>Actinomycetota</taxon>
        <taxon>Actinomycetes</taxon>
        <taxon>Pseudonocardiales</taxon>
        <taxon>Pseudonocardiaceae</taxon>
        <taxon>Saccharothrix</taxon>
    </lineage>
</organism>
<dbReference type="GO" id="GO:0006261">
    <property type="term" value="P:DNA-templated DNA replication"/>
    <property type="evidence" value="ECO:0007669"/>
    <property type="project" value="TreeGrafter"/>
</dbReference>
<dbReference type="NCBIfam" id="TIGR00678">
    <property type="entry name" value="holB"/>
    <property type="match status" value="1"/>
</dbReference>
<dbReference type="HOGENOM" id="CLU_006229_4_1_11"/>
<dbReference type="EMBL" id="HE804045">
    <property type="protein sequence ID" value="CCH27666.1"/>
    <property type="molecule type" value="Genomic_DNA"/>
</dbReference>